<organism evidence="2 3">
    <name type="scientific">Prorocentrum cordatum</name>
    <dbReference type="NCBI Taxonomy" id="2364126"/>
    <lineage>
        <taxon>Eukaryota</taxon>
        <taxon>Sar</taxon>
        <taxon>Alveolata</taxon>
        <taxon>Dinophyceae</taxon>
        <taxon>Prorocentrales</taxon>
        <taxon>Prorocentraceae</taxon>
        <taxon>Prorocentrum</taxon>
    </lineage>
</organism>
<accession>A0ABN9RU43</accession>
<feature type="region of interest" description="Disordered" evidence="1">
    <location>
        <begin position="30"/>
        <end position="60"/>
    </location>
</feature>
<protein>
    <submittedName>
        <fullName evidence="2">Uncharacterized protein</fullName>
    </submittedName>
</protein>
<sequence>PGPRISGDLEMPRGGSKAATYLAWLSGAEAGRKKRDGGEGERGGRRMRRADRNGMTSSGKRAWRVQGMLARLATVKRSGSSLSHSSHRLEAGIAEEGGLQLGPAVVCTRLRTWWC</sequence>
<evidence type="ECO:0000313" key="2">
    <source>
        <dbReference type="EMBL" id="CAK0822520.1"/>
    </source>
</evidence>
<keyword evidence="3" id="KW-1185">Reference proteome</keyword>
<feature type="non-terminal residue" evidence="2">
    <location>
        <position position="1"/>
    </location>
</feature>
<evidence type="ECO:0000313" key="3">
    <source>
        <dbReference type="Proteomes" id="UP001189429"/>
    </source>
</evidence>
<gene>
    <name evidence="2" type="ORF">PCOR1329_LOCUS23522</name>
</gene>
<dbReference type="EMBL" id="CAUYUJ010007980">
    <property type="protein sequence ID" value="CAK0822520.1"/>
    <property type="molecule type" value="Genomic_DNA"/>
</dbReference>
<comment type="caution">
    <text evidence="2">The sequence shown here is derived from an EMBL/GenBank/DDBJ whole genome shotgun (WGS) entry which is preliminary data.</text>
</comment>
<reference evidence="2" key="1">
    <citation type="submission" date="2023-10" db="EMBL/GenBank/DDBJ databases">
        <authorList>
            <person name="Chen Y."/>
            <person name="Shah S."/>
            <person name="Dougan E. K."/>
            <person name="Thang M."/>
            <person name="Chan C."/>
        </authorList>
    </citation>
    <scope>NUCLEOTIDE SEQUENCE [LARGE SCALE GENOMIC DNA]</scope>
</reference>
<proteinExistence type="predicted"/>
<name>A0ABN9RU43_9DINO</name>
<dbReference type="Proteomes" id="UP001189429">
    <property type="component" value="Unassembled WGS sequence"/>
</dbReference>
<evidence type="ECO:0000256" key="1">
    <source>
        <dbReference type="SAM" id="MobiDB-lite"/>
    </source>
</evidence>